<dbReference type="InterPro" id="IPR010707">
    <property type="entry name" value="DUF1285"/>
</dbReference>
<organism evidence="3 4">
    <name type="scientific">Croceicoccus pelagius</name>
    <dbReference type="NCBI Taxonomy" id="1703341"/>
    <lineage>
        <taxon>Bacteria</taxon>
        <taxon>Pseudomonadati</taxon>
        <taxon>Pseudomonadota</taxon>
        <taxon>Alphaproteobacteria</taxon>
        <taxon>Sphingomonadales</taxon>
        <taxon>Erythrobacteraceae</taxon>
        <taxon>Croceicoccus</taxon>
    </lineage>
</organism>
<dbReference type="Pfam" id="PF21028">
    <property type="entry name" value="DUF1285_C"/>
    <property type="match status" value="1"/>
</dbReference>
<proteinExistence type="predicted"/>
<dbReference type="InterPro" id="IPR048342">
    <property type="entry name" value="DUF1285_C"/>
</dbReference>
<evidence type="ECO:0000313" key="3">
    <source>
        <dbReference type="EMBL" id="GGD31207.1"/>
    </source>
</evidence>
<dbReference type="Gene3D" id="3.10.540.10">
    <property type="entry name" value="duf1285 like domain"/>
    <property type="match status" value="1"/>
</dbReference>
<dbReference type="InterPro" id="IPR048341">
    <property type="entry name" value="DUF1285_N"/>
</dbReference>
<name>A0A917DET8_9SPHN</name>
<dbReference type="Gene3D" id="2.30.270.10">
    <property type="entry name" value="duf1285 protein"/>
    <property type="match status" value="1"/>
</dbReference>
<sequence length="189" mass="20849">MPYDVPPDLAGMTLAEVAEAVAARKLPPVSQWNPENTGESGMRIAADGRWYHEGSPITRDAMVRAFSGLLRREVDGFWLVVPYQKLSIEVEDAPFVATDVRVHEEDGRRAITFRLNTDEFVTADADHPIVVRGDAETPAIYATVRDGLEARLDRSTYAQLAEIAIAEGHDPLAVTSCDERFALLRKGEA</sequence>
<accession>A0A917DET8</accession>
<protein>
    <recommendedName>
        <fullName evidence="5">DUF1285 domain-containing protein</fullName>
    </recommendedName>
</protein>
<dbReference type="Pfam" id="PF06938">
    <property type="entry name" value="DUF1285_N"/>
    <property type="match status" value="1"/>
</dbReference>
<gene>
    <name evidence="3" type="ORF">GCM10010989_01650</name>
</gene>
<dbReference type="AlphaFoldDB" id="A0A917DET8"/>
<reference evidence="3 4" key="1">
    <citation type="journal article" date="2014" name="Int. J. Syst. Evol. Microbiol.">
        <title>Complete genome sequence of Corynebacterium casei LMG S-19264T (=DSM 44701T), isolated from a smear-ripened cheese.</title>
        <authorList>
            <consortium name="US DOE Joint Genome Institute (JGI-PGF)"/>
            <person name="Walter F."/>
            <person name="Albersmeier A."/>
            <person name="Kalinowski J."/>
            <person name="Ruckert C."/>
        </authorList>
    </citation>
    <scope>NUCLEOTIDE SEQUENCE [LARGE SCALE GENOMIC DNA]</scope>
    <source>
        <strain evidence="3 4">CGMCC 1.15358</strain>
    </source>
</reference>
<dbReference type="OrthoDB" id="3078366at2"/>
<evidence type="ECO:0000259" key="1">
    <source>
        <dbReference type="Pfam" id="PF06938"/>
    </source>
</evidence>
<keyword evidence="4" id="KW-1185">Reference proteome</keyword>
<feature type="domain" description="DUF1285" evidence="2">
    <location>
        <begin position="94"/>
        <end position="183"/>
    </location>
</feature>
<dbReference type="PIRSF" id="PIRSF029557">
    <property type="entry name" value="UCP029557"/>
    <property type="match status" value="1"/>
</dbReference>
<evidence type="ECO:0008006" key="5">
    <source>
        <dbReference type="Google" id="ProtNLM"/>
    </source>
</evidence>
<comment type="caution">
    <text evidence="3">The sequence shown here is derived from an EMBL/GenBank/DDBJ whole genome shotgun (WGS) entry which is preliminary data.</text>
</comment>
<dbReference type="EMBL" id="BMIO01000001">
    <property type="protein sequence ID" value="GGD31207.1"/>
    <property type="molecule type" value="Genomic_DNA"/>
</dbReference>
<dbReference type="InterPro" id="IPR023361">
    <property type="entry name" value="DUF1285_beta_roll_sf"/>
</dbReference>
<evidence type="ECO:0000313" key="4">
    <source>
        <dbReference type="Proteomes" id="UP000598997"/>
    </source>
</evidence>
<feature type="domain" description="DUF1285" evidence="1">
    <location>
        <begin position="27"/>
        <end position="93"/>
    </location>
</feature>
<dbReference type="Proteomes" id="UP000598997">
    <property type="component" value="Unassembled WGS sequence"/>
</dbReference>
<dbReference type="RefSeq" id="WP_066765785.1">
    <property type="nucleotide sequence ID" value="NZ_BMIO01000001.1"/>
</dbReference>
<evidence type="ECO:0000259" key="2">
    <source>
        <dbReference type="Pfam" id="PF21028"/>
    </source>
</evidence>